<keyword evidence="8" id="KW-1185">Reference proteome</keyword>
<dbReference type="Pfam" id="PF24624">
    <property type="entry name" value="Int_N"/>
    <property type="match status" value="1"/>
</dbReference>
<proteinExistence type="predicted"/>
<evidence type="ECO:0000259" key="5">
    <source>
        <dbReference type="PROSITE" id="PS51898"/>
    </source>
</evidence>
<feature type="domain" description="Core-binding (CB)" evidence="6">
    <location>
        <begin position="58"/>
        <end position="137"/>
    </location>
</feature>
<organism evidence="7 8">
    <name type="scientific">Pseudomonas benzenivorans</name>
    <dbReference type="NCBI Taxonomy" id="556533"/>
    <lineage>
        <taxon>Bacteria</taxon>
        <taxon>Pseudomonadati</taxon>
        <taxon>Pseudomonadota</taxon>
        <taxon>Gammaproteobacteria</taxon>
        <taxon>Pseudomonadales</taxon>
        <taxon>Pseudomonadaceae</taxon>
        <taxon>Pseudomonas</taxon>
    </lineage>
</organism>
<gene>
    <name evidence="7" type="ORF">KDW96_08465</name>
</gene>
<dbReference type="CDD" id="cd00796">
    <property type="entry name" value="INT_Rci_Hp1_C"/>
    <property type="match status" value="1"/>
</dbReference>
<dbReference type="InterPro" id="IPR011010">
    <property type="entry name" value="DNA_brk_join_enz"/>
</dbReference>
<evidence type="ECO:0000259" key="6">
    <source>
        <dbReference type="PROSITE" id="PS51900"/>
    </source>
</evidence>
<dbReference type="InterPro" id="IPR044068">
    <property type="entry name" value="CB"/>
</dbReference>
<name>A0ABY5HAE2_9PSED</name>
<evidence type="ECO:0000256" key="2">
    <source>
        <dbReference type="ARBA" id="ARBA00023125"/>
    </source>
</evidence>
<dbReference type="PROSITE" id="PS51900">
    <property type="entry name" value="CB"/>
    <property type="match status" value="1"/>
</dbReference>
<dbReference type="Gene3D" id="1.10.443.10">
    <property type="entry name" value="Intergrase catalytic core"/>
    <property type="match status" value="1"/>
</dbReference>
<evidence type="ECO:0000313" key="8">
    <source>
        <dbReference type="Proteomes" id="UP001059672"/>
    </source>
</evidence>
<evidence type="ECO:0000313" key="7">
    <source>
        <dbReference type="EMBL" id="UTW09316.1"/>
    </source>
</evidence>
<sequence>MAIHQLPDGRWKVDVEPIKGKRFRKTFKTKGEAQRFESTCRSKVIVDADWSPRPTDARRLTDLVGSWFDLHGHSLRDGERRRSKLDQLARRLGNPRAAKLDPQAYAHDRRVRLGQGVSPKTLNNELGYLRSVYNELRGLGVISYANPLALVKPLKLQERELSWLTTEQIAELLQAIRSGCDNPHVEIIVLICLATGARWSEAEKLKPTGLRNGVITFSGTKSGKVRSVPISAELAAKIVRHWKQHGQPNSAITSFRRALSRTTIKLPKGQAAHALRHTFASHFIQNGGNILTLQKILGHSSLAMTMRYAHLAPDHLQDAIRLGPLSSAATPVG</sequence>
<dbReference type="SUPFAM" id="SSF56349">
    <property type="entry name" value="DNA breaking-rejoining enzymes"/>
    <property type="match status" value="1"/>
</dbReference>
<feature type="domain" description="Tyr recombinase" evidence="5">
    <location>
        <begin position="159"/>
        <end position="321"/>
    </location>
</feature>
<dbReference type="PANTHER" id="PTHR30349">
    <property type="entry name" value="PHAGE INTEGRASE-RELATED"/>
    <property type="match status" value="1"/>
</dbReference>
<dbReference type="InterPro" id="IPR013762">
    <property type="entry name" value="Integrase-like_cat_sf"/>
</dbReference>
<evidence type="ECO:0000256" key="4">
    <source>
        <dbReference type="PROSITE-ProRule" id="PRU01248"/>
    </source>
</evidence>
<dbReference type="PROSITE" id="PS51898">
    <property type="entry name" value="TYR_RECOMBINASE"/>
    <property type="match status" value="1"/>
</dbReference>
<keyword evidence="2 4" id="KW-0238">DNA-binding</keyword>
<dbReference type="InterPro" id="IPR050090">
    <property type="entry name" value="Tyrosine_recombinase_XerCD"/>
</dbReference>
<dbReference type="InterPro" id="IPR002104">
    <property type="entry name" value="Integrase_catalytic"/>
</dbReference>
<dbReference type="Proteomes" id="UP001059672">
    <property type="component" value="Chromosome"/>
</dbReference>
<evidence type="ECO:0000256" key="1">
    <source>
        <dbReference type="ARBA" id="ARBA00022908"/>
    </source>
</evidence>
<dbReference type="RefSeq" id="WP_255839984.1">
    <property type="nucleotide sequence ID" value="NZ_CP073346.1"/>
</dbReference>
<keyword evidence="3" id="KW-0233">DNA recombination</keyword>
<protein>
    <submittedName>
        <fullName evidence="7">Tyrosine-type recombinase/integrase</fullName>
    </submittedName>
</protein>
<evidence type="ECO:0000256" key="3">
    <source>
        <dbReference type="ARBA" id="ARBA00023172"/>
    </source>
</evidence>
<keyword evidence="1" id="KW-0229">DNA integration</keyword>
<dbReference type="PANTHER" id="PTHR30349:SF93">
    <property type="entry name" value="FELS-2 PROPHAGE PROTEIN"/>
    <property type="match status" value="1"/>
</dbReference>
<dbReference type="Pfam" id="PF00589">
    <property type="entry name" value="Phage_integrase"/>
    <property type="match status" value="1"/>
</dbReference>
<reference evidence="7" key="1">
    <citation type="submission" date="2021-04" db="EMBL/GenBank/DDBJ databases">
        <title>Oceanospirillales bacteria with DddD are important DMSP degraders in coastal seawater.</title>
        <authorList>
            <person name="Liu J."/>
        </authorList>
    </citation>
    <scope>NUCLEOTIDE SEQUENCE</scope>
    <source>
        <strain evidence="7">D13-4</strain>
    </source>
</reference>
<dbReference type="EMBL" id="CP073346">
    <property type="protein sequence ID" value="UTW09316.1"/>
    <property type="molecule type" value="Genomic_DNA"/>
</dbReference>
<accession>A0ABY5HAE2</accession>
<dbReference type="InterPro" id="IPR057084">
    <property type="entry name" value="Int_N"/>
</dbReference>